<dbReference type="AlphaFoldDB" id="A0A507BBY8"/>
<proteinExistence type="predicted"/>
<dbReference type="RefSeq" id="XP_030998457.1">
    <property type="nucleotide sequence ID" value="XM_031138014.1"/>
</dbReference>
<feature type="region of interest" description="Disordered" evidence="6">
    <location>
        <begin position="67"/>
        <end position="99"/>
    </location>
</feature>
<comment type="caution">
    <text evidence="9">The sequence shown here is derived from an EMBL/GenBank/DDBJ whole genome shotgun (WGS) entry which is preliminary data.</text>
</comment>
<accession>A0A507BBY8</accession>
<evidence type="ECO:0000313" key="9">
    <source>
        <dbReference type="EMBL" id="TPX16746.1"/>
    </source>
</evidence>
<evidence type="ECO:0000256" key="7">
    <source>
        <dbReference type="SAM" id="Phobius"/>
    </source>
</evidence>
<dbReference type="Pfam" id="PF02656">
    <property type="entry name" value="DUF202"/>
    <property type="match status" value="1"/>
</dbReference>
<feature type="domain" description="DUF202" evidence="8">
    <location>
        <begin position="22"/>
        <end position="128"/>
    </location>
</feature>
<feature type="transmembrane region" description="Helical" evidence="7">
    <location>
        <begin position="138"/>
        <end position="161"/>
    </location>
</feature>
<feature type="transmembrane region" description="Helical" evidence="7">
    <location>
        <begin position="101"/>
        <end position="118"/>
    </location>
</feature>
<evidence type="ECO:0000256" key="1">
    <source>
        <dbReference type="ARBA" id="ARBA00004651"/>
    </source>
</evidence>
<name>A0A507BBY8_9PEZI</name>
<organism evidence="9 10">
    <name type="scientific">Thyridium curvatum</name>
    <dbReference type="NCBI Taxonomy" id="1093900"/>
    <lineage>
        <taxon>Eukaryota</taxon>
        <taxon>Fungi</taxon>
        <taxon>Dikarya</taxon>
        <taxon>Ascomycota</taxon>
        <taxon>Pezizomycotina</taxon>
        <taxon>Sordariomycetes</taxon>
        <taxon>Sordariomycetidae</taxon>
        <taxon>Thyridiales</taxon>
        <taxon>Thyridiaceae</taxon>
        <taxon>Thyridium</taxon>
    </lineage>
</organism>
<dbReference type="InParanoid" id="A0A507BBY8"/>
<dbReference type="EMBL" id="SKBQ01000016">
    <property type="protein sequence ID" value="TPX16746.1"/>
    <property type="molecule type" value="Genomic_DNA"/>
</dbReference>
<dbReference type="GO" id="GO:0005886">
    <property type="term" value="C:plasma membrane"/>
    <property type="evidence" value="ECO:0007669"/>
    <property type="project" value="UniProtKB-SubCell"/>
</dbReference>
<evidence type="ECO:0000313" key="10">
    <source>
        <dbReference type="Proteomes" id="UP000319257"/>
    </source>
</evidence>
<evidence type="ECO:0000256" key="3">
    <source>
        <dbReference type="ARBA" id="ARBA00022692"/>
    </source>
</evidence>
<gene>
    <name evidence="9" type="ORF">E0L32_003687</name>
</gene>
<dbReference type="PANTHER" id="PTHR34187">
    <property type="entry name" value="FGR18P"/>
    <property type="match status" value="1"/>
</dbReference>
<keyword evidence="2" id="KW-1003">Cell membrane</keyword>
<dbReference type="PANTHER" id="PTHR34187:SF2">
    <property type="entry name" value="DUF202 DOMAIN-CONTAINING PROTEIN"/>
    <property type="match status" value="1"/>
</dbReference>
<keyword evidence="10" id="KW-1185">Reference proteome</keyword>
<dbReference type="OrthoDB" id="199599at2759"/>
<keyword evidence="5 7" id="KW-0472">Membrane</keyword>
<evidence type="ECO:0000256" key="6">
    <source>
        <dbReference type="SAM" id="MobiDB-lite"/>
    </source>
</evidence>
<evidence type="ECO:0000256" key="4">
    <source>
        <dbReference type="ARBA" id="ARBA00022989"/>
    </source>
</evidence>
<evidence type="ECO:0000256" key="5">
    <source>
        <dbReference type="ARBA" id="ARBA00023136"/>
    </source>
</evidence>
<dbReference type="InterPro" id="IPR003807">
    <property type="entry name" value="DUF202"/>
</dbReference>
<reference evidence="9 10" key="1">
    <citation type="submission" date="2019-06" db="EMBL/GenBank/DDBJ databases">
        <title>Draft genome sequence of the filamentous fungus Phialemoniopsis curvata isolated from diesel fuel.</title>
        <authorList>
            <person name="Varaljay V.A."/>
            <person name="Lyon W.J."/>
            <person name="Crouch A.L."/>
            <person name="Drake C.E."/>
            <person name="Hollomon J.M."/>
            <person name="Nadeau L.J."/>
            <person name="Nunn H.S."/>
            <person name="Stevenson B.S."/>
            <person name="Bojanowski C.L."/>
            <person name="Crookes-Goodson W.J."/>
        </authorList>
    </citation>
    <scope>NUCLEOTIDE SEQUENCE [LARGE SCALE GENOMIC DNA]</scope>
    <source>
        <strain evidence="9 10">D216</strain>
    </source>
</reference>
<protein>
    <recommendedName>
        <fullName evidence="8">DUF202 domain-containing protein</fullName>
    </recommendedName>
</protein>
<evidence type="ECO:0000259" key="8">
    <source>
        <dbReference type="Pfam" id="PF02656"/>
    </source>
</evidence>
<evidence type="ECO:0000256" key="2">
    <source>
        <dbReference type="ARBA" id="ARBA00022475"/>
    </source>
</evidence>
<dbReference type="InterPro" id="IPR052053">
    <property type="entry name" value="IM_YidH-like"/>
</dbReference>
<keyword evidence="4 7" id="KW-1133">Transmembrane helix</keyword>
<comment type="subcellular location">
    <subcellularLocation>
        <location evidence="1">Cell membrane</location>
        <topology evidence="1">Multi-pass membrane protein</topology>
    </subcellularLocation>
</comment>
<keyword evidence="3 7" id="KW-0812">Transmembrane</keyword>
<sequence length="184" mass="21025">MISRIHRWFLPPTYRNTGSVARDHLASERTFLAWMRTGLGFVAFGIAVERFQSLDLEGMFERFIDASRRPSPLPRDGADEAEQQQQRDSGRRRDQEEQQQSRVLVMSLLAMGAGSIMYGGGRYFANLRRLEGGTFRPAYNGAAVLAAAVAGMAGGVGGSTVRRGWERQRRREWEWEQERRERKE</sequence>
<dbReference type="GeneID" id="41971134"/>
<dbReference type="Proteomes" id="UP000319257">
    <property type="component" value="Unassembled WGS sequence"/>
</dbReference>